<accession>A0A1G2RFU2</accession>
<dbReference type="AlphaFoldDB" id="A0A1G2RFU2"/>
<name>A0A1G2RFU2_9BACT</name>
<feature type="region of interest" description="Disordered" evidence="2">
    <location>
        <begin position="250"/>
        <end position="292"/>
    </location>
</feature>
<dbReference type="STRING" id="1802457.A3F15_00010"/>
<dbReference type="EMBL" id="MHUC01000007">
    <property type="protein sequence ID" value="OHA71249.1"/>
    <property type="molecule type" value="Genomic_DNA"/>
</dbReference>
<feature type="compositionally biased region" description="Polar residues" evidence="2">
    <location>
        <begin position="267"/>
        <end position="292"/>
    </location>
</feature>
<keyword evidence="1" id="KW-0175">Coiled coil</keyword>
<dbReference type="PROSITE" id="PS51841">
    <property type="entry name" value="LTD"/>
    <property type="match status" value="2"/>
</dbReference>
<dbReference type="InterPro" id="IPR036415">
    <property type="entry name" value="Lamin_tail_dom_sf"/>
</dbReference>
<protein>
    <recommendedName>
        <fullName evidence="3">LTD domain-containing protein</fullName>
    </recommendedName>
</protein>
<dbReference type="Proteomes" id="UP000177078">
    <property type="component" value="Unassembled WGS sequence"/>
</dbReference>
<evidence type="ECO:0000256" key="1">
    <source>
        <dbReference type="SAM" id="Coils"/>
    </source>
</evidence>
<feature type="domain" description="LTD" evidence="3">
    <location>
        <begin position="306"/>
        <end position="423"/>
    </location>
</feature>
<feature type="compositionally biased region" description="Acidic residues" evidence="2">
    <location>
        <begin position="476"/>
        <end position="496"/>
    </location>
</feature>
<reference evidence="4 5" key="1">
    <citation type="journal article" date="2016" name="Nat. Commun.">
        <title>Thousands of microbial genomes shed light on interconnected biogeochemical processes in an aquifer system.</title>
        <authorList>
            <person name="Anantharaman K."/>
            <person name="Brown C.T."/>
            <person name="Hug L.A."/>
            <person name="Sharon I."/>
            <person name="Castelle C.J."/>
            <person name="Probst A.J."/>
            <person name="Thomas B.C."/>
            <person name="Singh A."/>
            <person name="Wilkins M.J."/>
            <person name="Karaoz U."/>
            <person name="Brodie E.L."/>
            <person name="Williams K.H."/>
            <person name="Hubbard S.S."/>
            <person name="Banfield J.F."/>
        </authorList>
    </citation>
    <scope>NUCLEOTIDE SEQUENCE [LARGE SCALE GENOMIC DNA]</scope>
</reference>
<evidence type="ECO:0000313" key="5">
    <source>
        <dbReference type="Proteomes" id="UP000177078"/>
    </source>
</evidence>
<feature type="coiled-coil region" evidence="1">
    <location>
        <begin position="47"/>
        <end position="81"/>
    </location>
</feature>
<dbReference type="Gene3D" id="2.60.40.1260">
    <property type="entry name" value="Lamin Tail domain"/>
    <property type="match status" value="2"/>
</dbReference>
<gene>
    <name evidence="4" type="ORF">A3F15_00010</name>
</gene>
<feature type="region of interest" description="Disordered" evidence="2">
    <location>
        <begin position="468"/>
        <end position="497"/>
    </location>
</feature>
<proteinExistence type="predicted"/>
<evidence type="ECO:0000313" key="4">
    <source>
        <dbReference type="EMBL" id="OHA71249.1"/>
    </source>
</evidence>
<evidence type="ECO:0000259" key="3">
    <source>
        <dbReference type="PROSITE" id="PS51841"/>
    </source>
</evidence>
<dbReference type="SUPFAM" id="SSF74853">
    <property type="entry name" value="Lamin A/C globular tail domain"/>
    <property type="match status" value="3"/>
</dbReference>
<dbReference type="Pfam" id="PF00932">
    <property type="entry name" value="LTD"/>
    <property type="match status" value="3"/>
</dbReference>
<feature type="domain" description="LTD" evidence="3">
    <location>
        <begin position="486"/>
        <end position="620"/>
    </location>
</feature>
<sequence length="659" mass="72778">MTLKQLFFLILSIALVAGAVFFSLNPNFKHILSRINPFQATLAPMPEEEINDAQEGLSEDLNQLQEQFSELSERFNDLEGKFLELSSINALLSSNLEAEKLSLSDKPDEEEDLEQGSNDVVSDKEQKFCDVAGGAQPAKNTVIFNEIAWMGTIVSANDEWLEMKNLSSNAINLEGWQILDKDNQIKIVFDGVNKISANNLFILERTDDNSLPNVPAGRIYSGALSDSNEALYLFNQNCDLEDTVTANPDWFSGDKTTKRTMERKSDFSWQTSKDTGGTPNQENSSGYAGTFATNNNNNIVSGSGGGGGNNTSPPPVVYPKLLISEVQIDPIDGRFIELYNPNESEVSLTGWYIQRKTETGSDWVSLISSNQFDGKIISAQSHFLIAENGEGVDIVEALTVTENNVLILKNPNRDIVDKVGFGAAQDFETAPAENPPADKSINRLWQDDVNGYFDTDNNQNDFVILAPTPKNKNEAVEDNLEQQNEEENQEEEEEEPVVSYLDVVINEIAWMGTTVSANDEWLELYNNTNHDIDLTGWVLKSTDGTPLIDITETDITRIVPANNYYLLERTSDDTVLDIPADSIYAGALGNTGEHLQLYDNANNLIDEIDNSGGWFVGDNDSKQTMEKINPSGNGNDINNWATSFGALGTPKAQNSQYSS</sequence>
<evidence type="ECO:0000256" key="2">
    <source>
        <dbReference type="SAM" id="MobiDB-lite"/>
    </source>
</evidence>
<organism evidence="4 5">
    <name type="scientific">Candidatus Wildermuthbacteria bacterium RIFCSPHIGHO2_12_FULL_40_12</name>
    <dbReference type="NCBI Taxonomy" id="1802457"/>
    <lineage>
        <taxon>Bacteria</taxon>
        <taxon>Candidatus Wildermuthiibacteriota</taxon>
    </lineage>
</organism>
<comment type="caution">
    <text evidence="4">The sequence shown here is derived from an EMBL/GenBank/DDBJ whole genome shotgun (WGS) entry which is preliminary data.</text>
</comment>
<dbReference type="InterPro" id="IPR001322">
    <property type="entry name" value="Lamin_tail_dom"/>
</dbReference>
<feature type="compositionally biased region" description="Basic and acidic residues" evidence="2">
    <location>
        <begin position="255"/>
        <end position="266"/>
    </location>
</feature>